<dbReference type="RefSeq" id="WP_007657361.1">
    <property type="nucleotide sequence ID" value="NZ_FTNM01000001.1"/>
</dbReference>
<keyword evidence="1" id="KW-0812">Transmembrane</keyword>
<dbReference type="AlphaFoldDB" id="A0A1N6U4M1"/>
<keyword evidence="3" id="KW-1185">Reference proteome</keyword>
<proteinExistence type="predicted"/>
<feature type="transmembrane region" description="Helical" evidence="1">
    <location>
        <begin position="113"/>
        <end position="135"/>
    </location>
</feature>
<gene>
    <name evidence="2" type="ORF">SAMN05421545_0679</name>
</gene>
<keyword evidence="1" id="KW-0472">Membrane</keyword>
<dbReference type="STRING" id="1077936.SAMN05421545_0679"/>
<dbReference type="OrthoDB" id="853099at2"/>
<evidence type="ECO:0000313" key="3">
    <source>
        <dbReference type="Proteomes" id="UP000185924"/>
    </source>
</evidence>
<reference evidence="3" key="1">
    <citation type="submission" date="2017-01" db="EMBL/GenBank/DDBJ databases">
        <authorList>
            <person name="Varghese N."/>
            <person name="Submissions S."/>
        </authorList>
    </citation>
    <scope>NUCLEOTIDE SEQUENCE [LARGE SCALE GENOMIC DNA]</scope>
    <source>
        <strain evidence="3">DM9</strain>
    </source>
</reference>
<keyword evidence="1" id="KW-1133">Transmembrane helix</keyword>
<sequence>MTFDHRPLRNEKRSLIADVRYQLISFIRSFTLVLYVAVGMAVVGVAMKFIGLTGGSFVFVFAMAVLILLFLVQVGLSFFYIVSNVWLALLGALSSFSLVTGLLALIFRYQNWYGWQVIFYAVVPLYILVGVLLFLYLKRFRKLHEPLRDFFYRNLVFPFVFVLLLGIVSFMFSADRFNREEDPMLQESPIPADGAAAEDTTDMWRAY</sequence>
<feature type="transmembrane region" description="Helical" evidence="1">
    <location>
        <begin position="49"/>
        <end position="72"/>
    </location>
</feature>
<feature type="transmembrane region" description="Helical" evidence="1">
    <location>
        <begin position="84"/>
        <end position="107"/>
    </location>
</feature>
<name>A0A1N6U4M1_9BACT</name>
<accession>A0A1N6U4M1</accession>
<evidence type="ECO:0000256" key="1">
    <source>
        <dbReference type="SAM" id="Phobius"/>
    </source>
</evidence>
<evidence type="ECO:0000313" key="2">
    <source>
        <dbReference type="EMBL" id="SIQ60598.1"/>
    </source>
</evidence>
<feature type="transmembrane region" description="Helical" evidence="1">
    <location>
        <begin position="155"/>
        <end position="174"/>
    </location>
</feature>
<dbReference type="Proteomes" id="UP000185924">
    <property type="component" value="Unassembled WGS sequence"/>
</dbReference>
<dbReference type="EMBL" id="FTNM01000001">
    <property type="protein sequence ID" value="SIQ60598.1"/>
    <property type="molecule type" value="Genomic_DNA"/>
</dbReference>
<organism evidence="2 3">
    <name type="scientific">Pontibacter lucknowensis</name>
    <dbReference type="NCBI Taxonomy" id="1077936"/>
    <lineage>
        <taxon>Bacteria</taxon>
        <taxon>Pseudomonadati</taxon>
        <taxon>Bacteroidota</taxon>
        <taxon>Cytophagia</taxon>
        <taxon>Cytophagales</taxon>
        <taxon>Hymenobacteraceae</taxon>
        <taxon>Pontibacter</taxon>
    </lineage>
</organism>
<feature type="transmembrane region" description="Helical" evidence="1">
    <location>
        <begin position="21"/>
        <end position="43"/>
    </location>
</feature>
<protein>
    <submittedName>
        <fullName evidence="2">Uncharacterized protein</fullName>
    </submittedName>
</protein>